<protein>
    <submittedName>
        <fullName evidence="1">Uncharacterized protein</fullName>
    </submittedName>
</protein>
<gene>
    <name evidence="1" type="ORF">S01H1_60025</name>
</gene>
<evidence type="ECO:0000313" key="1">
    <source>
        <dbReference type="EMBL" id="GAG17352.1"/>
    </source>
</evidence>
<organism evidence="1">
    <name type="scientific">marine sediment metagenome</name>
    <dbReference type="NCBI Taxonomy" id="412755"/>
    <lineage>
        <taxon>unclassified sequences</taxon>
        <taxon>metagenomes</taxon>
        <taxon>ecological metagenomes</taxon>
    </lineage>
</organism>
<reference evidence="1" key="1">
    <citation type="journal article" date="2014" name="Front. Microbiol.">
        <title>High frequency of phylogenetically diverse reductive dehalogenase-homologous genes in deep subseafloor sedimentary metagenomes.</title>
        <authorList>
            <person name="Kawai M."/>
            <person name="Futagami T."/>
            <person name="Toyoda A."/>
            <person name="Takaki Y."/>
            <person name="Nishi S."/>
            <person name="Hori S."/>
            <person name="Arai W."/>
            <person name="Tsubouchi T."/>
            <person name="Morono Y."/>
            <person name="Uchiyama I."/>
            <person name="Ito T."/>
            <person name="Fujiyama A."/>
            <person name="Inagaki F."/>
            <person name="Takami H."/>
        </authorList>
    </citation>
    <scope>NUCLEOTIDE SEQUENCE</scope>
    <source>
        <strain evidence="1">Expedition CK06-06</strain>
    </source>
</reference>
<proteinExistence type="predicted"/>
<accession>X0W1Z8</accession>
<feature type="non-terminal residue" evidence="1">
    <location>
        <position position="1"/>
    </location>
</feature>
<sequence>TPITINGGMDPAGLEKKIKRTVDEHNRQQLVGVGG</sequence>
<name>X0W1Z8_9ZZZZ</name>
<dbReference type="AlphaFoldDB" id="X0W1Z8"/>
<comment type="caution">
    <text evidence="1">The sequence shown here is derived from an EMBL/GenBank/DDBJ whole genome shotgun (WGS) entry which is preliminary data.</text>
</comment>
<dbReference type="EMBL" id="BARS01039300">
    <property type="protein sequence ID" value="GAG17352.1"/>
    <property type="molecule type" value="Genomic_DNA"/>
</dbReference>